<dbReference type="Proteomes" id="UP001629392">
    <property type="component" value="Unassembled WGS sequence"/>
</dbReference>
<name>A0ABW9E8L1_9BURK</name>
<keyword evidence="2" id="KW-1185">Reference proteome</keyword>
<protein>
    <recommendedName>
        <fullName evidence="3">Ferredoxin</fullName>
    </recommendedName>
</protein>
<reference evidence="1 2" key="1">
    <citation type="journal article" date="2024" name="Chem. Sci.">
        <title>Discovery of megapolipeptins by genome mining of a Burkholderiales bacteria collection.</title>
        <authorList>
            <person name="Paulo B.S."/>
            <person name="Recchia M.J.J."/>
            <person name="Lee S."/>
            <person name="Fergusson C.H."/>
            <person name="Romanowski S.B."/>
            <person name="Hernandez A."/>
            <person name="Krull N."/>
            <person name="Liu D.Y."/>
            <person name="Cavanagh H."/>
            <person name="Bos A."/>
            <person name="Gray C.A."/>
            <person name="Murphy B.T."/>
            <person name="Linington R.G."/>
            <person name="Eustaquio A.S."/>
        </authorList>
    </citation>
    <scope>NUCLEOTIDE SEQUENCE [LARGE SCALE GENOMIC DNA]</scope>
    <source>
        <strain evidence="1 2">RL17-350-BIC-E</strain>
    </source>
</reference>
<sequence>MYIILTSKPGQYRSEVTDGLQPLQSYVYRYDSRHVATFTIAELQRETRVRIFDEATPANVNFVPTKFFDHFDTLEAAFQSLSHLAGASHADAEIVPLDKPAGAS</sequence>
<comment type="caution">
    <text evidence="1">The sequence shown here is derived from an EMBL/GenBank/DDBJ whole genome shotgun (WGS) entry which is preliminary data.</text>
</comment>
<evidence type="ECO:0008006" key="3">
    <source>
        <dbReference type="Google" id="ProtNLM"/>
    </source>
</evidence>
<gene>
    <name evidence="1" type="ORF">PQQ73_05030</name>
</gene>
<proteinExistence type="predicted"/>
<accession>A0ABW9E8L1</accession>
<evidence type="ECO:0000313" key="1">
    <source>
        <dbReference type="EMBL" id="MFM0715687.1"/>
    </source>
</evidence>
<evidence type="ECO:0000313" key="2">
    <source>
        <dbReference type="Proteomes" id="UP001629392"/>
    </source>
</evidence>
<dbReference type="EMBL" id="JAQQCL010000002">
    <property type="protein sequence ID" value="MFM0715687.1"/>
    <property type="molecule type" value="Genomic_DNA"/>
</dbReference>
<organism evidence="1 2">
    <name type="scientific">Paraburkholderia strydomiana</name>
    <dbReference type="NCBI Taxonomy" id="1245417"/>
    <lineage>
        <taxon>Bacteria</taxon>
        <taxon>Pseudomonadati</taxon>
        <taxon>Pseudomonadota</taxon>
        <taxon>Betaproteobacteria</taxon>
        <taxon>Burkholderiales</taxon>
        <taxon>Burkholderiaceae</taxon>
        <taxon>Paraburkholderia</taxon>
    </lineage>
</organism>
<dbReference type="RefSeq" id="WP_408147290.1">
    <property type="nucleotide sequence ID" value="NZ_JAQQCJ010000002.1"/>
</dbReference>